<organism evidence="2 3">
    <name type="scientific">Nephila pilipes</name>
    <name type="common">Giant wood spider</name>
    <name type="synonym">Nephila maculata</name>
    <dbReference type="NCBI Taxonomy" id="299642"/>
    <lineage>
        <taxon>Eukaryota</taxon>
        <taxon>Metazoa</taxon>
        <taxon>Ecdysozoa</taxon>
        <taxon>Arthropoda</taxon>
        <taxon>Chelicerata</taxon>
        <taxon>Arachnida</taxon>
        <taxon>Araneae</taxon>
        <taxon>Araneomorphae</taxon>
        <taxon>Entelegynae</taxon>
        <taxon>Araneoidea</taxon>
        <taxon>Nephilidae</taxon>
        <taxon>Nephila</taxon>
    </lineage>
</organism>
<evidence type="ECO:0000256" key="1">
    <source>
        <dbReference type="SAM" id="SignalP"/>
    </source>
</evidence>
<evidence type="ECO:0000313" key="3">
    <source>
        <dbReference type="Proteomes" id="UP000887013"/>
    </source>
</evidence>
<accession>A0A8X6JAB3</accession>
<evidence type="ECO:0000313" key="2">
    <source>
        <dbReference type="EMBL" id="GFS51372.1"/>
    </source>
</evidence>
<gene>
    <name evidence="2" type="ORF">NPIL_312851</name>
</gene>
<proteinExistence type="predicted"/>
<name>A0A8X6JAB3_NEPPI</name>
<sequence length="117" mass="13515">MANAIALIFDISLYLLHWILFRCDVPSLLEIITYSFFVELLEMGCLPDFPIRHLTECRFTELQDKFLEDKVPVVSSVSENLIPHKDTFALNSLEQSQINVDPIVHSEASFTIVFVRR</sequence>
<keyword evidence="3" id="KW-1185">Reference proteome</keyword>
<keyword evidence="1" id="KW-0732">Signal</keyword>
<feature type="signal peptide" evidence="1">
    <location>
        <begin position="1"/>
        <end position="21"/>
    </location>
</feature>
<dbReference type="EMBL" id="BMAW01091732">
    <property type="protein sequence ID" value="GFS51372.1"/>
    <property type="molecule type" value="Genomic_DNA"/>
</dbReference>
<dbReference type="Proteomes" id="UP000887013">
    <property type="component" value="Unassembled WGS sequence"/>
</dbReference>
<dbReference type="AlphaFoldDB" id="A0A8X6JAB3"/>
<feature type="chain" id="PRO_5036455417" evidence="1">
    <location>
        <begin position="22"/>
        <end position="117"/>
    </location>
</feature>
<reference evidence="2" key="1">
    <citation type="submission" date="2020-08" db="EMBL/GenBank/DDBJ databases">
        <title>Multicomponent nature underlies the extraordinary mechanical properties of spider dragline silk.</title>
        <authorList>
            <person name="Kono N."/>
            <person name="Nakamura H."/>
            <person name="Mori M."/>
            <person name="Yoshida Y."/>
            <person name="Ohtoshi R."/>
            <person name="Malay A.D."/>
            <person name="Moran D.A.P."/>
            <person name="Tomita M."/>
            <person name="Numata K."/>
            <person name="Arakawa K."/>
        </authorList>
    </citation>
    <scope>NUCLEOTIDE SEQUENCE</scope>
</reference>
<protein>
    <submittedName>
        <fullName evidence="2">Uncharacterized protein</fullName>
    </submittedName>
</protein>
<comment type="caution">
    <text evidence="2">The sequence shown here is derived from an EMBL/GenBank/DDBJ whole genome shotgun (WGS) entry which is preliminary data.</text>
</comment>